<evidence type="ECO:0000313" key="2">
    <source>
        <dbReference type="EMBL" id="SEJ62360.1"/>
    </source>
</evidence>
<dbReference type="PANTHER" id="PTHR43259:SF1">
    <property type="entry name" value="N-ACETYLTRANSFERASE DOMAIN-CONTAINING PROTEIN"/>
    <property type="match status" value="1"/>
</dbReference>
<dbReference type="EMBL" id="FNXY01000010">
    <property type="protein sequence ID" value="SEJ62360.1"/>
    <property type="molecule type" value="Genomic_DNA"/>
</dbReference>
<evidence type="ECO:0000259" key="1">
    <source>
        <dbReference type="PROSITE" id="PS51186"/>
    </source>
</evidence>
<organism evidence="2 3">
    <name type="scientific">Dyadobacter koreensis</name>
    <dbReference type="NCBI Taxonomy" id="408657"/>
    <lineage>
        <taxon>Bacteria</taxon>
        <taxon>Pseudomonadati</taxon>
        <taxon>Bacteroidota</taxon>
        <taxon>Cytophagia</taxon>
        <taxon>Cytophagales</taxon>
        <taxon>Spirosomataceae</taxon>
        <taxon>Dyadobacter</taxon>
    </lineage>
</organism>
<reference evidence="2 3" key="1">
    <citation type="submission" date="2016-10" db="EMBL/GenBank/DDBJ databases">
        <authorList>
            <person name="de Groot N.N."/>
        </authorList>
    </citation>
    <scope>NUCLEOTIDE SEQUENCE [LARGE SCALE GENOMIC DNA]</scope>
    <source>
        <strain evidence="2 3">DSM 19938</strain>
    </source>
</reference>
<proteinExistence type="predicted"/>
<sequence>MSNILFNKNYPQEKNMIRPAKPEDAPTVAPLMILALGHIAGIFGGSENPDDGIPFVENFFRQDKNQYSYANTLVYENESGIVGAVTGYDGKLLHELRQPILDELHKSDPDFYPNDETEAGEYYLDCVNVNASQQGKGIGKKLITAFCEHAFSLGFDRVGLIVDTGNPSAKKLYENIGFQQVGKRDFMGHQYFHMTKEKPTADY</sequence>
<dbReference type="CDD" id="cd04301">
    <property type="entry name" value="NAT_SF"/>
    <property type="match status" value="1"/>
</dbReference>
<keyword evidence="2" id="KW-0808">Transferase</keyword>
<dbReference type="Proteomes" id="UP000199532">
    <property type="component" value="Unassembled WGS sequence"/>
</dbReference>
<dbReference type="InterPro" id="IPR052829">
    <property type="entry name" value="N-acetyltransferase_domain"/>
</dbReference>
<dbReference type="PROSITE" id="PS51186">
    <property type="entry name" value="GNAT"/>
    <property type="match status" value="1"/>
</dbReference>
<dbReference type="PANTHER" id="PTHR43259">
    <property type="entry name" value="SPT10P"/>
    <property type="match status" value="1"/>
</dbReference>
<accession>A0A1H7AKE8</accession>
<dbReference type="Gene3D" id="3.40.630.30">
    <property type="match status" value="1"/>
</dbReference>
<keyword evidence="3" id="KW-1185">Reference proteome</keyword>
<dbReference type="InterPro" id="IPR000182">
    <property type="entry name" value="GNAT_dom"/>
</dbReference>
<feature type="domain" description="N-acetyltransferase" evidence="1">
    <location>
        <begin position="15"/>
        <end position="199"/>
    </location>
</feature>
<evidence type="ECO:0000313" key="3">
    <source>
        <dbReference type="Proteomes" id="UP000199532"/>
    </source>
</evidence>
<dbReference type="STRING" id="408657.SAMN04487995_5547"/>
<dbReference type="OrthoDB" id="5319888at2"/>
<dbReference type="RefSeq" id="WP_090341050.1">
    <property type="nucleotide sequence ID" value="NZ_FNXY01000010.1"/>
</dbReference>
<dbReference type="Pfam" id="PF00583">
    <property type="entry name" value="Acetyltransf_1"/>
    <property type="match status" value="1"/>
</dbReference>
<dbReference type="SUPFAM" id="SSF55729">
    <property type="entry name" value="Acyl-CoA N-acyltransferases (Nat)"/>
    <property type="match status" value="1"/>
</dbReference>
<dbReference type="InterPro" id="IPR016181">
    <property type="entry name" value="Acyl_CoA_acyltransferase"/>
</dbReference>
<name>A0A1H7AKE8_9BACT</name>
<protein>
    <submittedName>
        <fullName evidence="2">Acetyltransferase (GNAT) family protein</fullName>
    </submittedName>
</protein>
<dbReference type="AlphaFoldDB" id="A0A1H7AKE8"/>
<gene>
    <name evidence="2" type="ORF">SAMN04487995_5547</name>
</gene>
<dbReference type="GO" id="GO:0016747">
    <property type="term" value="F:acyltransferase activity, transferring groups other than amino-acyl groups"/>
    <property type="evidence" value="ECO:0007669"/>
    <property type="project" value="InterPro"/>
</dbReference>